<organism evidence="7">
    <name type="scientific">Setaria italica</name>
    <name type="common">Foxtail millet</name>
    <name type="synonym">Panicum italicum</name>
    <dbReference type="NCBI Taxonomy" id="4555"/>
    <lineage>
        <taxon>Eukaryota</taxon>
        <taxon>Viridiplantae</taxon>
        <taxon>Streptophyta</taxon>
        <taxon>Embryophyta</taxon>
        <taxon>Tracheophyta</taxon>
        <taxon>Spermatophyta</taxon>
        <taxon>Magnoliopsida</taxon>
        <taxon>Liliopsida</taxon>
        <taxon>Poales</taxon>
        <taxon>Poaceae</taxon>
        <taxon>PACMAD clade</taxon>
        <taxon>Panicoideae</taxon>
        <taxon>Panicodae</taxon>
        <taxon>Paniceae</taxon>
        <taxon>Cenchrinae</taxon>
        <taxon>Setaria</taxon>
    </lineage>
</organism>
<dbReference type="InterPro" id="IPR036282">
    <property type="entry name" value="Glutathione-S-Trfase_C_sf"/>
</dbReference>
<feature type="domain" description="GST N-terminal" evidence="5">
    <location>
        <begin position="64"/>
        <end position="145"/>
    </location>
</feature>
<dbReference type="SFLD" id="SFLDS00019">
    <property type="entry name" value="Glutathione_Transferase_(cytos"/>
    <property type="match status" value="1"/>
</dbReference>
<evidence type="ECO:0000256" key="2">
    <source>
        <dbReference type="ARBA" id="ARBA00012452"/>
    </source>
</evidence>
<dbReference type="InterPro" id="IPR036249">
    <property type="entry name" value="Thioredoxin-like_sf"/>
</dbReference>
<comment type="similarity">
    <text evidence="1">Belongs to the GST superfamily. Phi family.</text>
</comment>
<name>A0A368R5K1_SETIT</name>
<dbReference type="FunFam" id="1.20.1050.10:FF:000004">
    <property type="entry name" value="Glutathione S-transferase F2"/>
    <property type="match status" value="1"/>
</dbReference>
<dbReference type="PANTHER" id="PTHR43900:SF35">
    <property type="entry name" value="GLUTATHIONE TRANSFERASE"/>
    <property type="match status" value="1"/>
</dbReference>
<dbReference type="GO" id="GO:0004364">
    <property type="term" value="F:glutathione transferase activity"/>
    <property type="evidence" value="ECO:0007669"/>
    <property type="project" value="UniProtKB-EC"/>
</dbReference>
<dbReference type="AlphaFoldDB" id="A0A368R5K1"/>
<dbReference type="InterPro" id="IPR040079">
    <property type="entry name" value="Glutathione_S-Trfase"/>
</dbReference>
<dbReference type="SFLD" id="SFLDG00358">
    <property type="entry name" value="Main_(cytGST)"/>
    <property type="match status" value="1"/>
</dbReference>
<dbReference type="EMBL" id="CM003532">
    <property type="protein sequence ID" value="RCV25475.1"/>
    <property type="molecule type" value="Genomic_DNA"/>
</dbReference>
<dbReference type="FunFam" id="3.40.30.10:FF:000016">
    <property type="entry name" value="Glutathione S-transferase F2"/>
    <property type="match status" value="1"/>
</dbReference>
<evidence type="ECO:0000256" key="1">
    <source>
        <dbReference type="ARBA" id="ARBA00010128"/>
    </source>
</evidence>
<gene>
    <name evidence="7" type="ORF">SETIT_5G169900v2</name>
</gene>
<dbReference type="OrthoDB" id="422574at2759"/>
<reference evidence="7" key="2">
    <citation type="submission" date="2015-07" db="EMBL/GenBank/DDBJ databases">
        <authorList>
            <person name="Noorani M."/>
        </authorList>
    </citation>
    <scope>NUCLEOTIDE SEQUENCE</scope>
    <source>
        <strain evidence="7">Yugu1</strain>
    </source>
</reference>
<dbReference type="SUPFAM" id="SSF47616">
    <property type="entry name" value="GST C-terminal domain-like"/>
    <property type="match status" value="1"/>
</dbReference>
<evidence type="ECO:0000259" key="6">
    <source>
        <dbReference type="PROSITE" id="PS50405"/>
    </source>
</evidence>
<evidence type="ECO:0000313" key="7">
    <source>
        <dbReference type="EMBL" id="RCV25475.1"/>
    </source>
</evidence>
<sequence length="284" mass="31807">MDLPVVRAICCHGLLPGPLTYDKTPGTIICAQALSNRDKLCRSSTRAAGLHRCGLSSQANQSMAPVKVFGSAVFANAARVMACLEEVGVEYEVVEVDYMAREHKGLKHLARNPFGQIPAFQDGDIMLFESRAISKYVLRKYAKSAQDDLLREGNPEEAAMVDAWTEVEAHHYFPAMAPIFYECVVYPARLGTVPDQKIVGESLEKLRKVLDVYEAHLSRTKSKYLAGNFFSFADLNHFPFTFHIMTATPHASLFDSYPHIKAWWARVMARPSLKKISTHMEIKP</sequence>
<dbReference type="STRING" id="4555.A0A368R5K1"/>
<dbReference type="Gene3D" id="1.20.1050.10">
    <property type="match status" value="1"/>
</dbReference>
<dbReference type="CDD" id="cd03187">
    <property type="entry name" value="GST_C_Phi"/>
    <property type="match status" value="1"/>
</dbReference>
<dbReference type="InterPro" id="IPR004045">
    <property type="entry name" value="Glutathione_S-Trfase_N"/>
</dbReference>
<dbReference type="GO" id="GO:0009635">
    <property type="term" value="P:response to herbicide"/>
    <property type="evidence" value="ECO:0007669"/>
    <property type="project" value="UniProtKB-ARBA"/>
</dbReference>
<keyword evidence="3" id="KW-0808">Transferase</keyword>
<proteinExistence type="inferred from homology"/>
<evidence type="ECO:0000259" key="5">
    <source>
        <dbReference type="PROSITE" id="PS50404"/>
    </source>
</evidence>
<dbReference type="PANTHER" id="PTHR43900">
    <property type="entry name" value="GLUTATHIONE S-TRANSFERASE RHO"/>
    <property type="match status" value="1"/>
</dbReference>
<dbReference type="InterPro" id="IPR004046">
    <property type="entry name" value="GST_C"/>
</dbReference>
<evidence type="ECO:0000256" key="3">
    <source>
        <dbReference type="ARBA" id="ARBA00022679"/>
    </source>
</evidence>
<feature type="domain" description="GST C-terminal" evidence="6">
    <location>
        <begin position="154"/>
        <end position="284"/>
    </location>
</feature>
<dbReference type="PROSITE" id="PS50404">
    <property type="entry name" value="GST_NTER"/>
    <property type="match status" value="1"/>
</dbReference>
<comment type="catalytic activity">
    <reaction evidence="4">
        <text>RX + glutathione = an S-substituted glutathione + a halide anion + H(+)</text>
        <dbReference type="Rhea" id="RHEA:16437"/>
        <dbReference type="ChEBI" id="CHEBI:15378"/>
        <dbReference type="ChEBI" id="CHEBI:16042"/>
        <dbReference type="ChEBI" id="CHEBI:17792"/>
        <dbReference type="ChEBI" id="CHEBI:57925"/>
        <dbReference type="ChEBI" id="CHEBI:90779"/>
        <dbReference type="EC" id="2.5.1.18"/>
    </reaction>
</comment>
<dbReference type="InterPro" id="IPR010987">
    <property type="entry name" value="Glutathione-S-Trfase_C-like"/>
</dbReference>
<accession>A0A368R5K1</accession>
<dbReference type="PROSITE" id="PS50405">
    <property type="entry name" value="GST_CTER"/>
    <property type="match status" value="1"/>
</dbReference>
<protein>
    <recommendedName>
        <fullName evidence="2">glutathione transferase</fullName>
        <ecNumber evidence="2">2.5.1.18</ecNumber>
    </recommendedName>
</protein>
<dbReference type="SUPFAM" id="SSF52833">
    <property type="entry name" value="Thioredoxin-like"/>
    <property type="match status" value="1"/>
</dbReference>
<dbReference type="Pfam" id="PF00043">
    <property type="entry name" value="GST_C"/>
    <property type="match status" value="1"/>
</dbReference>
<dbReference type="KEGG" id="sita:101764756"/>
<dbReference type="InterPro" id="IPR034347">
    <property type="entry name" value="GST_Phi_C"/>
</dbReference>
<dbReference type="EC" id="2.5.1.18" evidence="2"/>
<dbReference type="Gene3D" id="3.40.30.10">
    <property type="entry name" value="Glutaredoxin"/>
    <property type="match status" value="1"/>
</dbReference>
<dbReference type="Pfam" id="PF02798">
    <property type="entry name" value="GST_N"/>
    <property type="match status" value="1"/>
</dbReference>
<evidence type="ECO:0000256" key="4">
    <source>
        <dbReference type="ARBA" id="ARBA00047960"/>
    </source>
</evidence>
<reference evidence="7" key="1">
    <citation type="journal article" date="2012" name="Nat. Biotechnol.">
        <title>Reference genome sequence of the model plant Setaria.</title>
        <authorList>
            <person name="Bennetzen J.L."/>
            <person name="Schmutz J."/>
            <person name="Wang H."/>
            <person name="Percifield R."/>
            <person name="Hawkins J."/>
            <person name="Pontaroli A.C."/>
            <person name="Estep M."/>
            <person name="Feng L."/>
            <person name="Vaughn J.N."/>
            <person name="Grimwood J."/>
            <person name="Jenkins J."/>
            <person name="Barry K."/>
            <person name="Lindquist E."/>
            <person name="Hellsten U."/>
            <person name="Deshpande S."/>
            <person name="Wang X."/>
            <person name="Wu X."/>
            <person name="Mitros T."/>
            <person name="Triplett J."/>
            <person name="Yang X."/>
            <person name="Ye C.Y."/>
            <person name="Mauro-Herrera M."/>
            <person name="Wang L."/>
            <person name="Li P."/>
            <person name="Sharma M."/>
            <person name="Sharma R."/>
            <person name="Ronald P.C."/>
            <person name="Panaud O."/>
            <person name="Kellogg E.A."/>
            <person name="Brutnell T.P."/>
            <person name="Doust A.N."/>
            <person name="Tuskan G.A."/>
            <person name="Rokhsar D."/>
            <person name="Devos K.M."/>
        </authorList>
    </citation>
    <scope>NUCLEOTIDE SEQUENCE [LARGE SCALE GENOMIC DNA]</scope>
    <source>
        <strain evidence="7">Yugu1</strain>
    </source>
</reference>